<keyword evidence="2" id="KW-1185">Reference proteome</keyword>
<gene>
    <name evidence="1" type="ORF">GOODEAATRI_025243</name>
</gene>
<proteinExistence type="predicted"/>
<accession>A0ABV0MKR8</accession>
<comment type="caution">
    <text evidence="1">The sequence shown here is derived from an EMBL/GenBank/DDBJ whole genome shotgun (WGS) entry which is preliminary data.</text>
</comment>
<name>A0ABV0MKR8_9TELE</name>
<evidence type="ECO:0000313" key="2">
    <source>
        <dbReference type="Proteomes" id="UP001476798"/>
    </source>
</evidence>
<dbReference type="Proteomes" id="UP001476798">
    <property type="component" value="Unassembled WGS sequence"/>
</dbReference>
<evidence type="ECO:0000313" key="1">
    <source>
        <dbReference type="EMBL" id="MEQ2159652.1"/>
    </source>
</evidence>
<organism evidence="1 2">
    <name type="scientific">Goodea atripinnis</name>
    <dbReference type="NCBI Taxonomy" id="208336"/>
    <lineage>
        <taxon>Eukaryota</taxon>
        <taxon>Metazoa</taxon>
        <taxon>Chordata</taxon>
        <taxon>Craniata</taxon>
        <taxon>Vertebrata</taxon>
        <taxon>Euteleostomi</taxon>
        <taxon>Actinopterygii</taxon>
        <taxon>Neopterygii</taxon>
        <taxon>Teleostei</taxon>
        <taxon>Neoteleostei</taxon>
        <taxon>Acanthomorphata</taxon>
        <taxon>Ovalentaria</taxon>
        <taxon>Atherinomorphae</taxon>
        <taxon>Cyprinodontiformes</taxon>
        <taxon>Goodeidae</taxon>
        <taxon>Goodea</taxon>
    </lineage>
</organism>
<dbReference type="EMBL" id="JAHRIO010002940">
    <property type="protein sequence ID" value="MEQ2159652.1"/>
    <property type="molecule type" value="Genomic_DNA"/>
</dbReference>
<protein>
    <submittedName>
        <fullName evidence="1">Uncharacterized protein</fullName>
    </submittedName>
</protein>
<sequence length="119" mass="13306">MQQPTLSHCLPYLRPRRWEASCPHQARHALFLFLQKKMHPMSHAAAVRLNRAHTNSSVASLDLMMHINDRTDAQRLSNTRSLSGAASSSVPTLLVLLLHSGRASKAEQHRGVKNRPDAL</sequence>
<reference evidence="1 2" key="1">
    <citation type="submission" date="2021-06" db="EMBL/GenBank/DDBJ databases">
        <authorList>
            <person name="Palmer J.M."/>
        </authorList>
    </citation>
    <scope>NUCLEOTIDE SEQUENCE [LARGE SCALE GENOMIC DNA]</scope>
    <source>
        <strain evidence="1 2">GA_2019</strain>
        <tissue evidence="1">Muscle</tissue>
    </source>
</reference>